<dbReference type="STRING" id="5539.A0A3E2GY14"/>
<keyword evidence="5" id="KW-0732">Signal</keyword>
<comment type="caution">
    <text evidence="14">The sequence shown here is derived from an EMBL/GenBank/DDBJ whole genome shotgun (WGS) entry which is preliminary data.</text>
</comment>
<evidence type="ECO:0000256" key="6">
    <source>
        <dbReference type="ARBA" id="ARBA00022801"/>
    </source>
</evidence>
<evidence type="ECO:0000256" key="13">
    <source>
        <dbReference type="SAM" id="MobiDB-lite"/>
    </source>
</evidence>
<dbReference type="GO" id="GO:0005576">
    <property type="term" value="C:extracellular region"/>
    <property type="evidence" value="ECO:0007669"/>
    <property type="project" value="TreeGrafter"/>
</dbReference>
<feature type="non-terminal residue" evidence="14">
    <location>
        <position position="1"/>
    </location>
</feature>
<organism evidence="14 15">
    <name type="scientific">Scytalidium lignicola</name>
    <name type="common">Hyphomycete</name>
    <dbReference type="NCBI Taxonomy" id="5539"/>
    <lineage>
        <taxon>Eukaryota</taxon>
        <taxon>Fungi</taxon>
        <taxon>Dikarya</taxon>
        <taxon>Ascomycota</taxon>
        <taxon>Pezizomycotina</taxon>
        <taxon>Leotiomycetes</taxon>
        <taxon>Leotiomycetes incertae sedis</taxon>
        <taxon>Scytalidium</taxon>
    </lineage>
</organism>
<comment type="function">
    <text evidence="8">Beta-glucosidases are one of a number of cellulolytic enzymes involved in the degradation of cellulosic biomass. Catalyzes the last step releasing glucose from the inhibitory cellobiose.</text>
</comment>
<dbReference type="OMA" id="VVCPYAT"/>
<dbReference type="GO" id="GO:0071555">
    <property type="term" value="P:cell wall organization"/>
    <property type="evidence" value="ECO:0007669"/>
    <property type="project" value="TreeGrafter"/>
</dbReference>
<evidence type="ECO:0000256" key="8">
    <source>
        <dbReference type="ARBA" id="ARBA00024983"/>
    </source>
</evidence>
<feature type="non-terminal residue" evidence="14">
    <location>
        <position position="511"/>
    </location>
</feature>
<evidence type="ECO:0000256" key="3">
    <source>
        <dbReference type="ARBA" id="ARBA00022512"/>
    </source>
</evidence>
<keyword evidence="6" id="KW-0378">Hydrolase</keyword>
<dbReference type="PANTHER" id="PTHR16631:SF24">
    <property type="entry name" value="FAMILY 17 GLUCOSIDASE SCW11-RELATED"/>
    <property type="match status" value="1"/>
</dbReference>
<proteinExistence type="inferred from homology"/>
<feature type="region of interest" description="Disordered" evidence="13">
    <location>
        <begin position="191"/>
        <end position="223"/>
    </location>
</feature>
<dbReference type="GO" id="GO:0042973">
    <property type="term" value="F:glucan endo-1,3-beta-D-glucosidase activity"/>
    <property type="evidence" value="ECO:0007669"/>
    <property type="project" value="TreeGrafter"/>
</dbReference>
<protein>
    <recommendedName>
        <fullName evidence="9">Probable beta-glucosidase btgE</fullName>
    </recommendedName>
    <alternativeName>
        <fullName evidence="10">Beta-D-glucoside glucohydrolase btgE</fullName>
    </alternativeName>
    <alternativeName>
        <fullName evidence="12">Cellobiase btgE</fullName>
    </alternativeName>
    <alternativeName>
        <fullName evidence="11">Gentiobiase btgE</fullName>
    </alternativeName>
</protein>
<reference evidence="14 15" key="1">
    <citation type="submission" date="2018-05" db="EMBL/GenBank/DDBJ databases">
        <title>Draft genome sequence of Scytalidium lignicola DSM 105466, a ubiquitous saprotrophic fungus.</title>
        <authorList>
            <person name="Buettner E."/>
            <person name="Gebauer A.M."/>
            <person name="Hofrichter M."/>
            <person name="Liers C."/>
            <person name="Kellner H."/>
        </authorList>
    </citation>
    <scope>NUCLEOTIDE SEQUENCE [LARGE SCALE GENOMIC DNA]</scope>
    <source>
        <strain evidence="14 15">DSM 105466</strain>
    </source>
</reference>
<evidence type="ECO:0000256" key="4">
    <source>
        <dbReference type="ARBA" id="ARBA00022525"/>
    </source>
</evidence>
<dbReference type="PANTHER" id="PTHR16631">
    <property type="entry name" value="GLUCAN 1,3-BETA-GLUCOSIDASE"/>
    <property type="match status" value="1"/>
</dbReference>
<comment type="subcellular location">
    <subcellularLocation>
        <location evidence="1">Secreted</location>
        <location evidence="1">Cell wall</location>
    </subcellularLocation>
</comment>
<feature type="compositionally biased region" description="Pro residues" evidence="13">
    <location>
        <begin position="199"/>
        <end position="216"/>
    </location>
</feature>
<evidence type="ECO:0000256" key="1">
    <source>
        <dbReference type="ARBA" id="ARBA00004191"/>
    </source>
</evidence>
<comment type="similarity">
    <text evidence="2">Belongs to the glycosyl hydrolase 17 family.</text>
</comment>
<dbReference type="GO" id="GO:0009277">
    <property type="term" value="C:fungal-type cell wall"/>
    <property type="evidence" value="ECO:0007669"/>
    <property type="project" value="TreeGrafter"/>
</dbReference>
<feature type="region of interest" description="Disordered" evidence="13">
    <location>
        <begin position="1"/>
        <end position="40"/>
    </location>
</feature>
<evidence type="ECO:0000313" key="15">
    <source>
        <dbReference type="Proteomes" id="UP000258309"/>
    </source>
</evidence>
<dbReference type="GO" id="GO:0009986">
    <property type="term" value="C:cell surface"/>
    <property type="evidence" value="ECO:0007669"/>
    <property type="project" value="TreeGrafter"/>
</dbReference>
<dbReference type="InterPro" id="IPR050732">
    <property type="entry name" value="Beta-glucan_modifiers"/>
</dbReference>
<keyword evidence="7" id="KW-0326">Glycosidase</keyword>
<dbReference type="AlphaFoldDB" id="A0A3E2GY14"/>
<accession>A0A3E2GY14</accession>
<dbReference type="Proteomes" id="UP000258309">
    <property type="component" value="Unassembled WGS sequence"/>
</dbReference>
<evidence type="ECO:0000256" key="12">
    <source>
        <dbReference type="ARBA" id="ARBA00042762"/>
    </source>
</evidence>
<dbReference type="EMBL" id="NCSJ02000317">
    <property type="protein sequence ID" value="RFU25653.1"/>
    <property type="molecule type" value="Genomic_DNA"/>
</dbReference>
<dbReference type="OrthoDB" id="4082933at2759"/>
<keyword evidence="15" id="KW-1185">Reference proteome</keyword>
<keyword evidence="3" id="KW-0134">Cell wall</keyword>
<evidence type="ECO:0000256" key="5">
    <source>
        <dbReference type="ARBA" id="ARBA00022729"/>
    </source>
</evidence>
<dbReference type="SUPFAM" id="SSF51445">
    <property type="entry name" value="(Trans)glycosidases"/>
    <property type="match status" value="1"/>
</dbReference>
<evidence type="ECO:0000256" key="10">
    <source>
        <dbReference type="ARBA" id="ARBA00041495"/>
    </source>
</evidence>
<dbReference type="InterPro" id="IPR017853">
    <property type="entry name" value="GH"/>
</dbReference>
<gene>
    <name evidence="14" type="ORF">B7463_g10690</name>
</gene>
<evidence type="ECO:0000313" key="14">
    <source>
        <dbReference type="EMBL" id="RFU25653.1"/>
    </source>
</evidence>
<evidence type="ECO:0000256" key="2">
    <source>
        <dbReference type="ARBA" id="ARBA00008773"/>
    </source>
</evidence>
<evidence type="ECO:0000256" key="9">
    <source>
        <dbReference type="ARBA" id="ARBA00039284"/>
    </source>
</evidence>
<name>A0A3E2GY14_SCYLI</name>
<keyword evidence="4" id="KW-0964">Secreted</keyword>
<evidence type="ECO:0000256" key="11">
    <source>
        <dbReference type="ARBA" id="ARBA00041516"/>
    </source>
</evidence>
<evidence type="ECO:0000256" key="7">
    <source>
        <dbReference type="ARBA" id="ARBA00023295"/>
    </source>
</evidence>
<sequence length="511" mass="52045">MSFVHPTTTTSTSTTTVTPIPTSTSTSVVAPVPTTSSTCPAPTVPTPVVTTCSTTGVYTFPATTVTLTESTTVCGAATTAVPSGTHTVGGVTTVVETATTVVCPYATVSTSSGVVTSIILTTTYVCPAAGTYTIAPITTTCTESTVLVYPTPASYSPGVYTQPELTTTITETNFVYVCPFTSSAEALPTTVASTTTSVAPPPPPPTSSAAAPPPAPKSSAPAKAVASASTSASALVPVSSSSSSSSGLGGKVPGKPWAITYTPYSGTGACKTEEQVESDIQTIASKGFSVVRVYSTDCSTLEFVGAACEKYGLKIILGVFIQTTIEAAKPQVDQIIAWGKWELVELVVIGNEAIFNGLCTASELASFISSCSASFKSAGYSGPCTTTEPLNIWQENSGALCGVVDKVGCNIHAFFNADTVPELAGAFVASELALVNALCPGKSGINLECGWPSAGTCNGKACPGPTEQATAIKSIVATVGESSVLFSYTDDTWKPKGDFDCEQSWGLIQLF</sequence>